<comment type="similarity">
    <text evidence="1 3">Belongs to the N-Me-Phe pilin family.</text>
</comment>
<keyword evidence="2" id="KW-0488">Methylation</keyword>
<dbReference type="RefSeq" id="WP_019660170.1">
    <property type="nucleotide sequence ID" value="NZ_JBDJOF010000046.1"/>
</dbReference>
<organism evidence="5 6">
    <name type="scientific">Stenotrophomonas hibiscicola</name>
    <dbReference type="NCBI Taxonomy" id="86189"/>
    <lineage>
        <taxon>Bacteria</taxon>
        <taxon>Pseudomonadati</taxon>
        <taxon>Pseudomonadota</taxon>
        <taxon>Gammaproteobacteria</taxon>
        <taxon>Lysobacterales</taxon>
        <taxon>Lysobacteraceae</taxon>
        <taxon>Stenotrophomonas</taxon>
        <taxon>Stenotrophomonas maltophilia group</taxon>
    </lineage>
</organism>
<dbReference type="GeneID" id="90525393"/>
<keyword evidence="4" id="KW-0812">Transmembrane</keyword>
<dbReference type="Pfam" id="PF00114">
    <property type="entry name" value="Pilin"/>
    <property type="match status" value="1"/>
</dbReference>
<evidence type="ECO:0000256" key="3">
    <source>
        <dbReference type="RuleBase" id="RU000389"/>
    </source>
</evidence>
<reference evidence="5 6" key="1">
    <citation type="submission" date="2024-04" db="EMBL/GenBank/DDBJ databases">
        <title>WGS of bacteria from Torrens River.</title>
        <authorList>
            <person name="Wyrsch E.R."/>
            <person name="Drigo B."/>
        </authorList>
    </citation>
    <scope>NUCLEOTIDE SEQUENCE [LARGE SCALE GENOMIC DNA]</scope>
    <source>
        <strain evidence="5 6">TWI153</strain>
    </source>
</reference>
<evidence type="ECO:0000256" key="2">
    <source>
        <dbReference type="ARBA" id="ARBA00022481"/>
    </source>
</evidence>
<accession>A0ABV0CAV2</accession>
<dbReference type="InterPro" id="IPR045584">
    <property type="entry name" value="Pilin-like"/>
</dbReference>
<evidence type="ECO:0000313" key="5">
    <source>
        <dbReference type="EMBL" id="MEN5391499.1"/>
    </source>
</evidence>
<dbReference type="InterPro" id="IPR001082">
    <property type="entry name" value="Pilin"/>
</dbReference>
<feature type="transmembrane region" description="Helical" evidence="4">
    <location>
        <begin position="6"/>
        <end position="27"/>
    </location>
</feature>
<dbReference type="PANTHER" id="PTHR30093:SF34">
    <property type="entry name" value="PREPILIN PEPTIDASE-DEPENDENT PROTEIN D"/>
    <property type="match status" value="1"/>
</dbReference>
<evidence type="ECO:0000256" key="4">
    <source>
        <dbReference type="SAM" id="Phobius"/>
    </source>
</evidence>
<keyword evidence="4" id="KW-1133">Transmembrane helix</keyword>
<dbReference type="SUPFAM" id="SSF54523">
    <property type="entry name" value="Pili subunits"/>
    <property type="match status" value="1"/>
</dbReference>
<sequence>MNKQTGFTLIELMIVVAVIAVLSAIAIPQYNDYTARTQLSEAVVLLGGLKTPVGEQFANNNGANSCVLPDSAVLAGKYVEGIAVAGGVPCVITATMKAAGVNSKVESATVTIVYAADTGTWACTTSAPVEVAPKGCPHG</sequence>
<keyword evidence="4" id="KW-0472">Membrane</keyword>
<gene>
    <name evidence="5" type="ORF">ABE587_16885</name>
</gene>
<evidence type="ECO:0000256" key="1">
    <source>
        <dbReference type="ARBA" id="ARBA00005233"/>
    </source>
</evidence>
<keyword evidence="6" id="KW-1185">Reference proteome</keyword>
<dbReference type="PROSITE" id="PS00409">
    <property type="entry name" value="PROKAR_NTER_METHYL"/>
    <property type="match status" value="1"/>
</dbReference>
<comment type="caution">
    <text evidence="5">The sequence shown here is derived from an EMBL/GenBank/DDBJ whole genome shotgun (WGS) entry which is preliminary data.</text>
</comment>
<dbReference type="InterPro" id="IPR012902">
    <property type="entry name" value="N_methyl_site"/>
</dbReference>
<dbReference type="PANTHER" id="PTHR30093">
    <property type="entry name" value="GENERAL SECRETION PATHWAY PROTEIN G"/>
    <property type="match status" value="1"/>
</dbReference>
<protein>
    <submittedName>
        <fullName evidence="5">Pilin</fullName>
    </submittedName>
</protein>
<evidence type="ECO:0000313" key="6">
    <source>
        <dbReference type="Proteomes" id="UP001400166"/>
    </source>
</evidence>
<keyword evidence="3" id="KW-0281">Fimbrium</keyword>
<dbReference type="EMBL" id="JBDJOF010000046">
    <property type="protein sequence ID" value="MEN5391499.1"/>
    <property type="molecule type" value="Genomic_DNA"/>
</dbReference>
<proteinExistence type="inferred from homology"/>
<dbReference type="NCBIfam" id="TIGR02532">
    <property type="entry name" value="IV_pilin_GFxxxE"/>
    <property type="match status" value="1"/>
</dbReference>
<dbReference type="Pfam" id="PF07963">
    <property type="entry name" value="N_methyl"/>
    <property type="match status" value="1"/>
</dbReference>
<dbReference type="Gene3D" id="3.30.700.10">
    <property type="entry name" value="Glycoprotein, Type 4 Pilin"/>
    <property type="match status" value="1"/>
</dbReference>
<dbReference type="Proteomes" id="UP001400166">
    <property type="component" value="Unassembled WGS sequence"/>
</dbReference>
<name>A0ABV0CAV2_9GAMM</name>